<sequence length="106" mass="11635">MAGERLNLQKTGNGKQTVVVKRLSDWFKGQTRSVAKSCPTLCAPVDHNTRGFPVLRYLPVCSNSCLSVMLPNHLILCHPLLLLPSIFPSIRVFSSESEGLIGRTDA</sequence>
<keyword evidence="2" id="KW-1185">Reference proteome</keyword>
<organism evidence="1 2">
    <name type="scientific">Rangifer tarandus platyrhynchus</name>
    <name type="common">Svalbard reindeer</name>
    <dbReference type="NCBI Taxonomy" id="3082113"/>
    <lineage>
        <taxon>Eukaryota</taxon>
        <taxon>Metazoa</taxon>
        <taxon>Chordata</taxon>
        <taxon>Craniata</taxon>
        <taxon>Vertebrata</taxon>
        <taxon>Euteleostomi</taxon>
        <taxon>Mammalia</taxon>
        <taxon>Eutheria</taxon>
        <taxon>Laurasiatheria</taxon>
        <taxon>Artiodactyla</taxon>
        <taxon>Ruminantia</taxon>
        <taxon>Pecora</taxon>
        <taxon>Cervidae</taxon>
        <taxon>Odocoileinae</taxon>
        <taxon>Rangifer</taxon>
    </lineage>
</organism>
<dbReference type="Proteomes" id="UP001176941">
    <property type="component" value="Chromosome 32"/>
</dbReference>
<dbReference type="EMBL" id="OX459968">
    <property type="protein sequence ID" value="CAI9172296.1"/>
    <property type="molecule type" value="Genomic_DNA"/>
</dbReference>
<name>A0ABN8ZH24_RANTA</name>
<evidence type="ECO:0000313" key="1">
    <source>
        <dbReference type="EMBL" id="CAI9172296.1"/>
    </source>
</evidence>
<evidence type="ECO:0000313" key="2">
    <source>
        <dbReference type="Proteomes" id="UP001176941"/>
    </source>
</evidence>
<gene>
    <name evidence="1" type="ORF">MRATA1EN1_LOCUS21258</name>
</gene>
<proteinExistence type="predicted"/>
<protein>
    <submittedName>
        <fullName evidence="1">Uncharacterized protein</fullName>
    </submittedName>
</protein>
<reference evidence="1" key="1">
    <citation type="submission" date="2023-04" db="EMBL/GenBank/DDBJ databases">
        <authorList>
            <consortium name="ELIXIR-Norway"/>
        </authorList>
    </citation>
    <scope>NUCLEOTIDE SEQUENCE [LARGE SCALE GENOMIC DNA]</scope>
</reference>
<accession>A0ABN8ZH24</accession>